<keyword evidence="2" id="KW-1185">Reference proteome</keyword>
<proteinExistence type="predicted"/>
<dbReference type="Proteomes" id="UP000676565">
    <property type="component" value="Unassembled WGS sequence"/>
</dbReference>
<reference evidence="1 2" key="1">
    <citation type="submission" date="2021-04" db="EMBL/GenBank/DDBJ databases">
        <authorList>
            <person name="Ivanova A."/>
        </authorList>
    </citation>
    <scope>NUCLEOTIDE SEQUENCE [LARGE SCALE GENOMIC DNA]</scope>
    <source>
        <strain evidence="1 2">G18</strain>
    </source>
</reference>
<gene>
    <name evidence="1" type="ORF">J8F10_26525</name>
</gene>
<evidence type="ECO:0000313" key="1">
    <source>
        <dbReference type="EMBL" id="MBP3958817.1"/>
    </source>
</evidence>
<evidence type="ECO:0000313" key="2">
    <source>
        <dbReference type="Proteomes" id="UP000676565"/>
    </source>
</evidence>
<sequence length="114" mass="12676">MNPPALFPISWFAAGVVTPESASDFMRYAQAAPNHPARHWLWAAFRDWSEERERLTPDECRAAYALGEADPDQNLGTAMMCHAVLQRTCPADVRAAATRSDRTAVRKTAGAFRQ</sequence>
<protein>
    <submittedName>
        <fullName evidence="1">Uncharacterized protein</fullName>
    </submittedName>
</protein>
<comment type="caution">
    <text evidence="1">The sequence shown here is derived from an EMBL/GenBank/DDBJ whole genome shotgun (WGS) entry which is preliminary data.</text>
</comment>
<accession>A0ABS5BYK8</accession>
<organism evidence="1 2">
    <name type="scientific">Gemmata palustris</name>
    <dbReference type="NCBI Taxonomy" id="2822762"/>
    <lineage>
        <taxon>Bacteria</taxon>
        <taxon>Pseudomonadati</taxon>
        <taxon>Planctomycetota</taxon>
        <taxon>Planctomycetia</taxon>
        <taxon>Gemmatales</taxon>
        <taxon>Gemmataceae</taxon>
        <taxon>Gemmata</taxon>
    </lineage>
</organism>
<dbReference type="EMBL" id="JAGKQQ010000001">
    <property type="protein sequence ID" value="MBP3958817.1"/>
    <property type="molecule type" value="Genomic_DNA"/>
</dbReference>
<name>A0ABS5BYK8_9BACT</name>
<dbReference type="RefSeq" id="WP_210659153.1">
    <property type="nucleotide sequence ID" value="NZ_JAGKQQ010000001.1"/>
</dbReference>